<feature type="region of interest" description="Disordered" evidence="1">
    <location>
        <begin position="46"/>
        <end position="70"/>
    </location>
</feature>
<feature type="non-terminal residue" evidence="2">
    <location>
        <position position="70"/>
    </location>
</feature>
<dbReference type="Proteomes" id="UP001328107">
    <property type="component" value="Unassembled WGS sequence"/>
</dbReference>
<organism evidence="2 3">
    <name type="scientific">Pristionchus mayeri</name>
    <dbReference type="NCBI Taxonomy" id="1317129"/>
    <lineage>
        <taxon>Eukaryota</taxon>
        <taxon>Metazoa</taxon>
        <taxon>Ecdysozoa</taxon>
        <taxon>Nematoda</taxon>
        <taxon>Chromadorea</taxon>
        <taxon>Rhabditida</taxon>
        <taxon>Rhabditina</taxon>
        <taxon>Diplogasteromorpha</taxon>
        <taxon>Diplogasteroidea</taxon>
        <taxon>Neodiplogasteridae</taxon>
        <taxon>Pristionchus</taxon>
    </lineage>
</organism>
<evidence type="ECO:0000256" key="1">
    <source>
        <dbReference type="SAM" id="MobiDB-lite"/>
    </source>
</evidence>
<feature type="non-terminal residue" evidence="2">
    <location>
        <position position="1"/>
    </location>
</feature>
<name>A0AAN5C8K5_9BILA</name>
<keyword evidence="3" id="KW-1185">Reference proteome</keyword>
<evidence type="ECO:0000313" key="3">
    <source>
        <dbReference type="Proteomes" id="UP001328107"/>
    </source>
</evidence>
<dbReference type="EMBL" id="BTRK01000001">
    <property type="protein sequence ID" value="GMR32884.1"/>
    <property type="molecule type" value="Genomic_DNA"/>
</dbReference>
<reference evidence="3" key="1">
    <citation type="submission" date="2022-10" db="EMBL/GenBank/DDBJ databases">
        <title>Genome assembly of Pristionchus species.</title>
        <authorList>
            <person name="Yoshida K."/>
            <person name="Sommer R.J."/>
        </authorList>
    </citation>
    <scope>NUCLEOTIDE SEQUENCE [LARGE SCALE GENOMIC DNA]</scope>
    <source>
        <strain evidence="3">RS5460</strain>
    </source>
</reference>
<accession>A0AAN5C8K5</accession>
<evidence type="ECO:0000313" key="2">
    <source>
        <dbReference type="EMBL" id="GMR32884.1"/>
    </source>
</evidence>
<feature type="compositionally biased region" description="Basic and acidic residues" evidence="1">
    <location>
        <begin position="58"/>
        <end position="70"/>
    </location>
</feature>
<protein>
    <submittedName>
        <fullName evidence="2">Uncharacterized protein</fullName>
    </submittedName>
</protein>
<gene>
    <name evidence="2" type="ORF">PMAYCL1PPCAC_03079</name>
</gene>
<sequence>CLRLLQTEGYAPSRLLSNQCNGHKIRYPGLGQHRMARVQAAQRWARTTGSGGWNSRLLRRDSRRDAPSGR</sequence>
<proteinExistence type="predicted"/>
<comment type="caution">
    <text evidence="2">The sequence shown here is derived from an EMBL/GenBank/DDBJ whole genome shotgun (WGS) entry which is preliminary data.</text>
</comment>
<dbReference type="AlphaFoldDB" id="A0AAN5C8K5"/>